<feature type="region of interest" description="Disordered" evidence="6">
    <location>
        <begin position="355"/>
        <end position="394"/>
    </location>
</feature>
<feature type="compositionally biased region" description="Low complexity" evidence="6">
    <location>
        <begin position="355"/>
        <end position="380"/>
    </location>
</feature>
<name>A0AA37UHB9_9MICO</name>
<dbReference type="InterPro" id="IPR014284">
    <property type="entry name" value="RNA_pol_sigma-70_dom"/>
</dbReference>
<dbReference type="InterPro" id="IPR007627">
    <property type="entry name" value="RNA_pol_sigma70_r2"/>
</dbReference>
<keyword evidence="2" id="KW-0805">Transcription regulation</keyword>
<organism evidence="9 10">
    <name type="scientific">Arenivirga flava</name>
    <dbReference type="NCBI Taxonomy" id="1930060"/>
    <lineage>
        <taxon>Bacteria</taxon>
        <taxon>Bacillati</taxon>
        <taxon>Actinomycetota</taxon>
        <taxon>Actinomycetes</taxon>
        <taxon>Micrococcales</taxon>
        <taxon>Microbacteriaceae</taxon>
        <taxon>Arenivirga</taxon>
    </lineage>
</organism>
<dbReference type="GO" id="GO:0016987">
    <property type="term" value="F:sigma factor activity"/>
    <property type="evidence" value="ECO:0007669"/>
    <property type="project" value="UniProtKB-KW"/>
</dbReference>
<dbReference type="SUPFAM" id="SSF88659">
    <property type="entry name" value="Sigma3 and sigma4 domains of RNA polymerase sigma factors"/>
    <property type="match status" value="1"/>
</dbReference>
<dbReference type="Gene3D" id="1.10.10.10">
    <property type="entry name" value="Winged helix-like DNA-binding domain superfamily/Winged helix DNA-binding domain"/>
    <property type="match status" value="1"/>
</dbReference>
<dbReference type="EMBL" id="BSUL01000001">
    <property type="protein sequence ID" value="GMA28793.1"/>
    <property type="molecule type" value="Genomic_DNA"/>
</dbReference>
<dbReference type="SUPFAM" id="SSF88946">
    <property type="entry name" value="Sigma2 domain of RNA polymerase sigma factors"/>
    <property type="match status" value="1"/>
</dbReference>
<dbReference type="InterPro" id="IPR036388">
    <property type="entry name" value="WH-like_DNA-bd_sf"/>
</dbReference>
<dbReference type="GO" id="GO:0003677">
    <property type="term" value="F:DNA binding"/>
    <property type="evidence" value="ECO:0007669"/>
    <property type="project" value="UniProtKB-KW"/>
</dbReference>
<dbReference type="PANTHER" id="PTHR43133:SF8">
    <property type="entry name" value="RNA POLYMERASE SIGMA FACTOR HI_1459-RELATED"/>
    <property type="match status" value="1"/>
</dbReference>
<comment type="caution">
    <text evidence="9">The sequence shown here is derived from an EMBL/GenBank/DDBJ whole genome shotgun (WGS) entry which is preliminary data.</text>
</comment>
<evidence type="ECO:0000313" key="9">
    <source>
        <dbReference type="EMBL" id="GMA28793.1"/>
    </source>
</evidence>
<dbReference type="RefSeq" id="WP_284232308.1">
    <property type="nucleotide sequence ID" value="NZ_BSUL01000001.1"/>
</dbReference>
<dbReference type="Pfam" id="PF13490">
    <property type="entry name" value="zf-HC2"/>
    <property type="match status" value="1"/>
</dbReference>
<dbReference type="Proteomes" id="UP001157160">
    <property type="component" value="Unassembled WGS sequence"/>
</dbReference>
<evidence type="ECO:0000256" key="2">
    <source>
        <dbReference type="ARBA" id="ARBA00023015"/>
    </source>
</evidence>
<dbReference type="InterPro" id="IPR013325">
    <property type="entry name" value="RNA_pol_sigma_r2"/>
</dbReference>
<sequence length="516" mass="51482">MRAAVESSDAELIILARTGDTSALGAIFSRHGTAVTAVARAYSRDPIAADDLAAEAFARTYRVLRSGGGPDVALRAYLYTAVRRLAAERARSKARTRSAGLLDELDRPAPHSDEALDAFEREVVGKAYLALPERWRAVLWHVEVERMSPAAVGPILGLNAAGVSALAYRAREGLRQQYLQQHVARQAGDPACREISELLGAHARGRGARRDRRRVEAHVSGCAPCSRVLAELRDVGHGLRAVVAPLVLGGAATGALPSLVGGDAAAATVASGGGGRVGTADAVGGPSSATAGSPGGASGGPDTVAVGDVPGIANGAAPALHGLGVPAFVLALALGLGGIGVGTWAAVQRIEGPSATGEATSSAGTAADGTTTAGEGSAETPQDGGPGASGPPRLTAAVRTTAALRPGVAGQLLIEFGNAGGAAGEVTARTTLPRGVRLDAGRPLGAEDWTCAEDGDAVECAAQRIDASSAGALSVPVTVASDAPASLPVRVVVHEAGVLAAVDEADAADPASAARR</sequence>
<feature type="region of interest" description="Disordered" evidence="6">
    <location>
        <begin position="280"/>
        <end position="302"/>
    </location>
</feature>
<keyword evidence="4" id="KW-0238">DNA-binding</keyword>
<evidence type="ECO:0000256" key="3">
    <source>
        <dbReference type="ARBA" id="ARBA00023082"/>
    </source>
</evidence>
<dbReference type="InterPro" id="IPR039425">
    <property type="entry name" value="RNA_pol_sigma-70-like"/>
</dbReference>
<evidence type="ECO:0000259" key="7">
    <source>
        <dbReference type="Pfam" id="PF04542"/>
    </source>
</evidence>
<feature type="domain" description="RNA polymerase sigma-70 region 2" evidence="7">
    <location>
        <begin position="28"/>
        <end position="96"/>
    </location>
</feature>
<evidence type="ECO:0000313" key="10">
    <source>
        <dbReference type="Proteomes" id="UP001157160"/>
    </source>
</evidence>
<dbReference type="PANTHER" id="PTHR43133">
    <property type="entry name" value="RNA POLYMERASE ECF-TYPE SIGMA FACTO"/>
    <property type="match status" value="1"/>
</dbReference>
<evidence type="ECO:0000256" key="5">
    <source>
        <dbReference type="ARBA" id="ARBA00023163"/>
    </source>
</evidence>
<comment type="similarity">
    <text evidence="1">Belongs to the sigma-70 factor family. ECF subfamily.</text>
</comment>
<dbReference type="GO" id="GO:0006352">
    <property type="term" value="P:DNA-templated transcription initiation"/>
    <property type="evidence" value="ECO:0007669"/>
    <property type="project" value="InterPro"/>
</dbReference>
<dbReference type="InterPro" id="IPR013324">
    <property type="entry name" value="RNA_pol_sigma_r3/r4-like"/>
</dbReference>
<gene>
    <name evidence="9" type="ORF">GCM10025874_20460</name>
</gene>
<keyword evidence="3" id="KW-0731">Sigma factor</keyword>
<evidence type="ECO:0000256" key="6">
    <source>
        <dbReference type="SAM" id="MobiDB-lite"/>
    </source>
</evidence>
<keyword evidence="10" id="KW-1185">Reference proteome</keyword>
<dbReference type="Pfam" id="PF04542">
    <property type="entry name" value="Sigma70_r2"/>
    <property type="match status" value="1"/>
</dbReference>
<keyword evidence="5" id="KW-0804">Transcription</keyword>
<reference evidence="9 10" key="1">
    <citation type="journal article" date="2014" name="Int. J. Syst. Evol. Microbiol.">
        <title>Complete genome sequence of Corynebacterium casei LMG S-19264T (=DSM 44701T), isolated from a smear-ripened cheese.</title>
        <authorList>
            <consortium name="US DOE Joint Genome Institute (JGI-PGF)"/>
            <person name="Walter F."/>
            <person name="Albersmeier A."/>
            <person name="Kalinowski J."/>
            <person name="Ruckert C."/>
        </authorList>
    </citation>
    <scope>NUCLEOTIDE SEQUENCE [LARGE SCALE GENOMIC DNA]</scope>
    <source>
        <strain evidence="9 10">NBRC 112289</strain>
    </source>
</reference>
<evidence type="ECO:0000256" key="4">
    <source>
        <dbReference type="ARBA" id="ARBA00023125"/>
    </source>
</evidence>
<dbReference type="AlphaFoldDB" id="A0AA37UHB9"/>
<dbReference type="Gene3D" id="1.10.1740.10">
    <property type="match status" value="1"/>
</dbReference>
<feature type="compositionally biased region" description="Low complexity" evidence="6">
    <location>
        <begin position="280"/>
        <end position="292"/>
    </location>
</feature>
<dbReference type="InterPro" id="IPR041916">
    <property type="entry name" value="Anti_sigma_zinc_sf"/>
</dbReference>
<proteinExistence type="inferred from homology"/>
<evidence type="ECO:0000259" key="8">
    <source>
        <dbReference type="Pfam" id="PF13490"/>
    </source>
</evidence>
<dbReference type="InterPro" id="IPR027383">
    <property type="entry name" value="Znf_put"/>
</dbReference>
<evidence type="ECO:0000256" key="1">
    <source>
        <dbReference type="ARBA" id="ARBA00010641"/>
    </source>
</evidence>
<accession>A0AA37UHB9</accession>
<feature type="domain" description="Putative zinc-finger" evidence="8">
    <location>
        <begin position="192"/>
        <end position="225"/>
    </location>
</feature>
<evidence type="ECO:0008006" key="11">
    <source>
        <dbReference type="Google" id="ProtNLM"/>
    </source>
</evidence>
<protein>
    <recommendedName>
        <fullName evidence="11">Sigma-70 family RNA polymerase sigma factor</fullName>
    </recommendedName>
</protein>
<dbReference type="Gene3D" id="1.10.10.1320">
    <property type="entry name" value="Anti-sigma factor, zinc-finger domain"/>
    <property type="match status" value="1"/>
</dbReference>
<dbReference type="NCBIfam" id="TIGR02937">
    <property type="entry name" value="sigma70-ECF"/>
    <property type="match status" value="1"/>
</dbReference>